<dbReference type="Pfam" id="PF00149">
    <property type="entry name" value="Metallophos"/>
    <property type="match status" value="1"/>
</dbReference>
<keyword evidence="3" id="KW-1185">Reference proteome</keyword>
<reference evidence="3" key="1">
    <citation type="submission" date="2015-12" db="EMBL/GenBank/DDBJ databases">
        <authorList>
            <person name="Lauer A."/>
            <person name="Humrighouse B."/>
            <person name="Loparev V."/>
            <person name="Shewmaker P.L."/>
            <person name="Whitney A.M."/>
            <person name="McLaughlin R.W."/>
        </authorList>
    </citation>
    <scope>NUCLEOTIDE SEQUENCE [LARGE SCALE GENOMIC DNA]</scope>
    <source>
        <strain evidence="3">LMG 26678</strain>
    </source>
</reference>
<feature type="domain" description="Calcineurin-like phosphoesterase" evidence="1">
    <location>
        <begin position="310"/>
        <end position="525"/>
    </location>
</feature>
<dbReference type="Proteomes" id="UP000067523">
    <property type="component" value="Chromosome"/>
</dbReference>
<proteinExistence type="predicted"/>
<sequence>MTSSKRKKSSLVEIQSTLSPEIDEIGLPTELATRLDLYPENKRRPVNKTLFKNDYFQLTYNIKENSLNISSKGELVYSAIPYDTARNYIQRAAIQYLLYPEAARQYIESHQENLKTYLKLSIFQVTNKKVDEHSSEVIQAYNAIFEDPLFEIQILGRLLQHDETGALSANLAGKFLFSENVKTGISGYVSEYLNFVVQLTQTFPIMTDGKGVQLLKTQDQEGFMSDRYLTLGTDIQPALALLPQDVKETLERAIVTTKQTVSPNNRLLLRSEFGKELSEVRKKYVAHSVDPRELEHYFENVLPTENNHLINVVSDIHTIDREFAFTNDHFNILVGDISDSHVVNETIKGLYVIGNHDLANVLPKDQNIENEEREKWQPFFKNRWFQDLMQHPDESWSKLPIGNHVYYERVKVELEKRFPKMHVLHNNSIIHNGIRYIGLTIPVVLVRRKKALQKFIFKALTQLLNNEYDIPTVIVSHTPLFNELSMLSPKSTAYNKEYNCSELKIEKLFEEYNIIGAIHGHHHIPASSGRYKMVTFAGKELFVVCSIYSKLNTGFELMNLINASSMKDENLEIE</sequence>
<dbReference type="InterPro" id="IPR029052">
    <property type="entry name" value="Metallo-depent_PP-like"/>
</dbReference>
<gene>
    <name evidence="2" type="ORF">ATZ35_15045</name>
</gene>
<dbReference type="InterPro" id="IPR004843">
    <property type="entry name" value="Calcineurin-like_PHP"/>
</dbReference>
<accession>A0A0U2XE32</accession>
<evidence type="ECO:0000313" key="2">
    <source>
        <dbReference type="EMBL" id="ALS38416.1"/>
    </source>
</evidence>
<dbReference type="AlphaFoldDB" id="A0A0U2XE32"/>
<protein>
    <submittedName>
        <fullName evidence="2">Metallophosphoesterase</fullName>
    </submittedName>
</protein>
<dbReference type="STRING" id="118060.ATZ35_15045"/>
<name>A0A0U2XE32_9ENTE</name>
<evidence type="ECO:0000313" key="3">
    <source>
        <dbReference type="Proteomes" id="UP000067523"/>
    </source>
</evidence>
<dbReference type="RefSeq" id="WP_208927974.1">
    <property type="nucleotide sequence ID" value="NZ_CP013655.1"/>
</dbReference>
<dbReference type="KEGG" id="erx:ATZ35_15045"/>
<dbReference type="GO" id="GO:0016787">
    <property type="term" value="F:hydrolase activity"/>
    <property type="evidence" value="ECO:0007669"/>
    <property type="project" value="InterPro"/>
</dbReference>
<evidence type="ECO:0000259" key="1">
    <source>
        <dbReference type="Pfam" id="PF00149"/>
    </source>
</evidence>
<organism evidence="2 3">
    <name type="scientific">Enterococcus rotai</name>
    <dbReference type="NCBI Taxonomy" id="118060"/>
    <lineage>
        <taxon>Bacteria</taxon>
        <taxon>Bacillati</taxon>
        <taxon>Bacillota</taxon>
        <taxon>Bacilli</taxon>
        <taxon>Lactobacillales</taxon>
        <taxon>Enterococcaceae</taxon>
        <taxon>Enterococcus</taxon>
    </lineage>
</organism>
<dbReference type="SUPFAM" id="SSF56300">
    <property type="entry name" value="Metallo-dependent phosphatases"/>
    <property type="match status" value="1"/>
</dbReference>
<dbReference type="EMBL" id="CP013655">
    <property type="protein sequence ID" value="ALS38416.1"/>
    <property type="molecule type" value="Genomic_DNA"/>
</dbReference>